<dbReference type="PANTHER" id="PTHR22911:SF6">
    <property type="entry name" value="SOLUTE CARRIER FAMILY 35 MEMBER G1"/>
    <property type="match status" value="1"/>
</dbReference>
<dbReference type="HOGENOM" id="CLU_032828_0_0_5"/>
<feature type="transmembrane region" description="Helical" evidence="6">
    <location>
        <begin position="127"/>
        <end position="147"/>
    </location>
</feature>
<evidence type="ECO:0000256" key="5">
    <source>
        <dbReference type="ARBA" id="ARBA00023136"/>
    </source>
</evidence>
<feature type="transmembrane region" description="Helical" evidence="6">
    <location>
        <begin position="159"/>
        <end position="178"/>
    </location>
</feature>
<feature type="transmembrane region" description="Helical" evidence="6">
    <location>
        <begin position="218"/>
        <end position="239"/>
    </location>
</feature>
<dbReference type="Proteomes" id="UP000019666">
    <property type="component" value="Unassembled WGS sequence"/>
</dbReference>
<feature type="transmembrane region" description="Helical" evidence="6">
    <location>
        <begin position="79"/>
        <end position="97"/>
    </location>
</feature>
<dbReference type="PANTHER" id="PTHR22911">
    <property type="entry name" value="ACYL-MALONYL CONDENSING ENZYME-RELATED"/>
    <property type="match status" value="1"/>
</dbReference>
<dbReference type="RefSeq" id="WP_037278075.1">
    <property type="nucleotide sequence ID" value="NZ_KK088553.1"/>
</dbReference>
<feature type="transmembrane region" description="Helical" evidence="6">
    <location>
        <begin position="190"/>
        <end position="212"/>
    </location>
</feature>
<evidence type="ECO:0000256" key="3">
    <source>
        <dbReference type="ARBA" id="ARBA00022692"/>
    </source>
</evidence>
<evidence type="ECO:0000256" key="1">
    <source>
        <dbReference type="ARBA" id="ARBA00004141"/>
    </source>
</evidence>
<protein>
    <submittedName>
        <fullName evidence="8">Membrane protein</fullName>
    </submittedName>
</protein>
<evidence type="ECO:0000259" key="7">
    <source>
        <dbReference type="Pfam" id="PF00892"/>
    </source>
</evidence>
<feature type="transmembrane region" description="Helical" evidence="6">
    <location>
        <begin position="246"/>
        <end position="266"/>
    </location>
</feature>
<keyword evidence="3 6" id="KW-0812">Transmembrane</keyword>
<feature type="domain" description="EamA" evidence="7">
    <location>
        <begin position="159"/>
        <end position="289"/>
    </location>
</feature>
<feature type="transmembrane region" description="Helical" evidence="6">
    <location>
        <begin position="103"/>
        <end position="120"/>
    </location>
</feature>
<dbReference type="EMBL" id="AOSK01000091">
    <property type="protein sequence ID" value="EYD75209.1"/>
    <property type="molecule type" value="Genomic_DNA"/>
</dbReference>
<dbReference type="GO" id="GO:0016020">
    <property type="term" value="C:membrane"/>
    <property type="evidence" value="ECO:0007669"/>
    <property type="project" value="UniProtKB-SubCell"/>
</dbReference>
<evidence type="ECO:0000313" key="8">
    <source>
        <dbReference type="EMBL" id="EYD75209.1"/>
    </source>
</evidence>
<dbReference type="OrthoDB" id="8478503at2"/>
<dbReference type="InterPro" id="IPR037185">
    <property type="entry name" value="EmrE-like"/>
</dbReference>
<comment type="subcellular location">
    <subcellularLocation>
        <location evidence="1">Membrane</location>
        <topology evidence="1">Multi-pass membrane protein</topology>
    </subcellularLocation>
</comment>
<name>A0A017HN47_9RHOB</name>
<gene>
    <name evidence="8" type="ORF">Rumeso_03305</name>
</gene>
<dbReference type="AlphaFoldDB" id="A0A017HN47"/>
<evidence type="ECO:0000313" key="9">
    <source>
        <dbReference type="Proteomes" id="UP000019666"/>
    </source>
</evidence>
<sequence>MTSTSRHPLRGIALKLASLVVFSAMSALIKAASGHVPPGEAVFFRSFFACPVIVAWLVWQGNLAQGLRTGDPLGQVWRGLVGTMGMGLGFAGLGLLPLPEVTALGYAAPLLVVIFGSMFLGETVRKIRLLAVALGLVGVLVVLSPRLTVSDEISARETLGAVVTLGGAVFAALAQIFIRRLTMTEGTASIVFWFSVTATVLSLVTLPFGWVVPTPGEAALLVSAGLLGGVAQIFLTSAYRHAEAGLVAPFDYASMLLAVLIGYAVFSEVPTRSTLIGAAIIISAGILIIWRERRLGLERAREREAGRGGA</sequence>
<dbReference type="PATRIC" id="fig|442562.3.peg.3251"/>
<evidence type="ECO:0000256" key="4">
    <source>
        <dbReference type="ARBA" id="ARBA00022989"/>
    </source>
</evidence>
<feature type="transmembrane region" description="Helical" evidence="6">
    <location>
        <begin position="272"/>
        <end position="290"/>
    </location>
</feature>
<evidence type="ECO:0000256" key="6">
    <source>
        <dbReference type="SAM" id="Phobius"/>
    </source>
</evidence>
<reference evidence="8 9" key="1">
    <citation type="submission" date="2013-02" db="EMBL/GenBank/DDBJ databases">
        <authorList>
            <person name="Fiebig A."/>
            <person name="Goeker M."/>
            <person name="Klenk H.-P.P."/>
        </authorList>
    </citation>
    <scope>NUCLEOTIDE SEQUENCE [LARGE SCALE GENOMIC DNA]</scope>
    <source>
        <strain evidence="8 9">DSM 19309</strain>
    </source>
</reference>
<organism evidence="8 9">
    <name type="scientific">Rubellimicrobium mesophilum DSM 19309</name>
    <dbReference type="NCBI Taxonomy" id="442562"/>
    <lineage>
        <taxon>Bacteria</taxon>
        <taxon>Pseudomonadati</taxon>
        <taxon>Pseudomonadota</taxon>
        <taxon>Alphaproteobacteria</taxon>
        <taxon>Rhodobacterales</taxon>
        <taxon>Roseobacteraceae</taxon>
        <taxon>Rubellimicrobium</taxon>
    </lineage>
</organism>
<keyword evidence="9" id="KW-1185">Reference proteome</keyword>
<keyword evidence="4 6" id="KW-1133">Transmembrane helix</keyword>
<dbReference type="Pfam" id="PF00892">
    <property type="entry name" value="EamA"/>
    <property type="match status" value="2"/>
</dbReference>
<comment type="caution">
    <text evidence="8">The sequence shown here is derived from an EMBL/GenBank/DDBJ whole genome shotgun (WGS) entry which is preliminary data.</text>
</comment>
<dbReference type="InterPro" id="IPR000620">
    <property type="entry name" value="EamA_dom"/>
</dbReference>
<keyword evidence="5 6" id="KW-0472">Membrane</keyword>
<feature type="domain" description="EamA" evidence="7">
    <location>
        <begin position="10"/>
        <end position="143"/>
    </location>
</feature>
<dbReference type="SUPFAM" id="SSF103481">
    <property type="entry name" value="Multidrug resistance efflux transporter EmrE"/>
    <property type="match status" value="2"/>
</dbReference>
<feature type="transmembrane region" description="Helical" evidence="6">
    <location>
        <begin position="41"/>
        <end position="59"/>
    </location>
</feature>
<proteinExistence type="inferred from homology"/>
<accession>A0A017HN47</accession>
<evidence type="ECO:0000256" key="2">
    <source>
        <dbReference type="ARBA" id="ARBA00009853"/>
    </source>
</evidence>
<comment type="similarity">
    <text evidence="2">Belongs to the drug/metabolite transporter (DMT) superfamily. 10 TMS drug/metabolite exporter (DME) (TC 2.A.7.3) family.</text>
</comment>